<reference evidence="2 3" key="1">
    <citation type="journal article" date="2016" name="Genome Biol. Evol.">
        <title>Divergent and convergent evolution of fungal pathogenicity.</title>
        <authorList>
            <person name="Shang Y."/>
            <person name="Xiao G."/>
            <person name="Zheng P."/>
            <person name="Cen K."/>
            <person name="Zhan S."/>
            <person name="Wang C."/>
        </authorList>
    </citation>
    <scope>NUCLEOTIDE SEQUENCE [LARGE SCALE GENOMIC DNA]</scope>
    <source>
        <strain evidence="2 3">RCEF 4871</strain>
    </source>
</reference>
<name>A0A166VWL3_METRR</name>
<organism evidence="2 3">
    <name type="scientific">Metarhizium rileyi (strain RCEF 4871)</name>
    <name type="common">Nomuraea rileyi</name>
    <dbReference type="NCBI Taxonomy" id="1649241"/>
    <lineage>
        <taxon>Eukaryota</taxon>
        <taxon>Fungi</taxon>
        <taxon>Dikarya</taxon>
        <taxon>Ascomycota</taxon>
        <taxon>Pezizomycotina</taxon>
        <taxon>Sordariomycetes</taxon>
        <taxon>Hypocreomycetidae</taxon>
        <taxon>Hypocreales</taxon>
        <taxon>Clavicipitaceae</taxon>
        <taxon>Metarhizium</taxon>
    </lineage>
</organism>
<feature type="region of interest" description="Disordered" evidence="1">
    <location>
        <begin position="137"/>
        <end position="162"/>
    </location>
</feature>
<proteinExistence type="predicted"/>
<comment type="caution">
    <text evidence="2">The sequence shown here is derived from an EMBL/GenBank/DDBJ whole genome shotgun (WGS) entry which is preliminary data.</text>
</comment>
<dbReference type="OrthoDB" id="4961364at2759"/>
<keyword evidence="3" id="KW-1185">Reference proteome</keyword>
<dbReference type="Proteomes" id="UP000243498">
    <property type="component" value="Unassembled WGS sequence"/>
</dbReference>
<dbReference type="AlphaFoldDB" id="A0A166VWL3"/>
<gene>
    <name evidence="2" type="ORF">NOR_08650</name>
</gene>
<evidence type="ECO:0000313" key="2">
    <source>
        <dbReference type="EMBL" id="OAA34110.1"/>
    </source>
</evidence>
<sequence length="162" mass="17904">MSDDQAELEEFCTSARPHRAAAQAHAVADFLALPPQLGIKNLHQAKFLFGLTPRPPFESHTFRANSLAAVRKLTLSSSGLHNTKSTGGGYTMDPQGWHLTMAFKDKEQEEREFHVASHGYTRGKDDFVLVNATHDKEKMDSTARGDKGSGKVVWPNEAELVE</sequence>
<dbReference type="EMBL" id="AZHC01000062">
    <property type="protein sequence ID" value="OAA34110.1"/>
    <property type="molecule type" value="Genomic_DNA"/>
</dbReference>
<evidence type="ECO:0000256" key="1">
    <source>
        <dbReference type="SAM" id="MobiDB-lite"/>
    </source>
</evidence>
<protein>
    <submittedName>
        <fullName evidence="2">Uncharacterized protein</fullName>
    </submittedName>
</protein>
<feature type="compositionally biased region" description="Basic and acidic residues" evidence="1">
    <location>
        <begin position="137"/>
        <end position="149"/>
    </location>
</feature>
<evidence type="ECO:0000313" key="3">
    <source>
        <dbReference type="Proteomes" id="UP000243498"/>
    </source>
</evidence>
<accession>A0A166VWL3</accession>